<protein>
    <submittedName>
        <fullName evidence="13">Nucleolar protein 6</fullName>
    </submittedName>
</protein>
<accession>A0A2P4YG85</accession>
<dbReference type="InterPro" id="IPR035371">
    <property type="entry name" value="Nrap_D6"/>
</dbReference>
<feature type="domain" description="Nrap protein" evidence="11">
    <location>
        <begin position="819"/>
        <end position="968"/>
    </location>
</feature>
<keyword evidence="6" id="KW-1133">Transmembrane helix</keyword>
<dbReference type="GO" id="GO:0034456">
    <property type="term" value="C:UTP-C complex"/>
    <property type="evidence" value="ECO:0007669"/>
    <property type="project" value="TreeGrafter"/>
</dbReference>
<dbReference type="Pfam" id="PF03813">
    <property type="entry name" value="Nrap"/>
    <property type="match status" value="1"/>
</dbReference>
<evidence type="ECO:0000256" key="1">
    <source>
        <dbReference type="ARBA" id="ARBA00004604"/>
    </source>
</evidence>
<dbReference type="Pfam" id="PF03134">
    <property type="entry name" value="TB2_DP1_HVA22"/>
    <property type="match status" value="1"/>
</dbReference>
<evidence type="ECO:0000259" key="7">
    <source>
        <dbReference type="Pfam" id="PF03813"/>
    </source>
</evidence>
<evidence type="ECO:0000256" key="4">
    <source>
        <dbReference type="ARBA" id="ARBA00023242"/>
    </source>
</evidence>
<proteinExistence type="inferred from homology"/>
<comment type="caution">
    <text evidence="13">The sequence shown here is derived from an EMBL/GenBank/DDBJ whole genome shotgun (WGS) entry which is preliminary data.</text>
</comment>
<evidence type="ECO:0000259" key="11">
    <source>
        <dbReference type="Pfam" id="PF17406"/>
    </source>
</evidence>
<keyword evidence="5" id="KW-0175">Coiled coil</keyword>
<dbReference type="Gene3D" id="3.30.70.3030">
    <property type="match status" value="1"/>
</dbReference>
<keyword evidence="14" id="KW-1185">Reference proteome</keyword>
<keyword evidence="4" id="KW-0539">Nucleus</keyword>
<evidence type="ECO:0000256" key="2">
    <source>
        <dbReference type="ARBA" id="ARBA00006674"/>
    </source>
</evidence>
<dbReference type="InterPro" id="IPR005554">
    <property type="entry name" value="NOL6/Upt22"/>
</dbReference>
<dbReference type="GO" id="GO:0003723">
    <property type="term" value="F:RNA binding"/>
    <property type="evidence" value="ECO:0007669"/>
    <property type="project" value="UniProtKB-KW"/>
</dbReference>
<organism evidence="13 14">
    <name type="scientific">Phytophthora palmivora</name>
    <dbReference type="NCBI Taxonomy" id="4796"/>
    <lineage>
        <taxon>Eukaryota</taxon>
        <taxon>Sar</taxon>
        <taxon>Stramenopiles</taxon>
        <taxon>Oomycota</taxon>
        <taxon>Peronosporomycetes</taxon>
        <taxon>Peronosporales</taxon>
        <taxon>Peronosporaceae</taxon>
        <taxon>Phytophthora</taxon>
    </lineage>
</organism>
<evidence type="ECO:0000259" key="9">
    <source>
        <dbReference type="Pfam" id="PF17404"/>
    </source>
</evidence>
<dbReference type="OrthoDB" id="10251401at2759"/>
<dbReference type="GO" id="GO:0032040">
    <property type="term" value="C:small-subunit processome"/>
    <property type="evidence" value="ECO:0007669"/>
    <property type="project" value="TreeGrafter"/>
</dbReference>
<evidence type="ECO:0000313" key="14">
    <source>
        <dbReference type="Proteomes" id="UP000237271"/>
    </source>
</evidence>
<feature type="domain" description="Nrap protein" evidence="10">
    <location>
        <begin position="624"/>
        <end position="816"/>
    </location>
</feature>
<dbReference type="EMBL" id="NCKW01003392">
    <property type="protein sequence ID" value="POM76804.1"/>
    <property type="molecule type" value="Genomic_DNA"/>
</dbReference>
<dbReference type="GO" id="GO:0032545">
    <property type="term" value="C:CURI complex"/>
    <property type="evidence" value="ECO:0007669"/>
    <property type="project" value="TreeGrafter"/>
</dbReference>
<evidence type="ECO:0000313" key="13">
    <source>
        <dbReference type="EMBL" id="POM76804.1"/>
    </source>
</evidence>
<reference evidence="13 14" key="1">
    <citation type="journal article" date="2017" name="Genome Biol. Evol.">
        <title>Phytophthora megakarya and P. palmivora, closely related causal agents of cacao black pod rot, underwent increases in genome sizes and gene numbers by different mechanisms.</title>
        <authorList>
            <person name="Ali S.S."/>
            <person name="Shao J."/>
            <person name="Lary D.J."/>
            <person name="Kronmiller B."/>
            <person name="Shen D."/>
            <person name="Strem M.D."/>
            <person name="Amoako-Attah I."/>
            <person name="Akrofi A.Y."/>
            <person name="Begoude B.A."/>
            <person name="Ten Hoopen G.M."/>
            <person name="Coulibaly K."/>
            <person name="Kebe B.I."/>
            <person name="Melnick R.L."/>
            <person name="Guiltinan M.J."/>
            <person name="Tyler B.M."/>
            <person name="Meinhardt L.W."/>
            <person name="Bailey B.A."/>
        </authorList>
    </citation>
    <scope>NUCLEOTIDE SEQUENCE [LARGE SCALE GENOMIC DNA]</scope>
    <source>
        <strain evidence="14">sbr112.9</strain>
    </source>
</reference>
<dbReference type="InterPro" id="IPR035369">
    <property type="entry name" value="Nrap_D4"/>
</dbReference>
<evidence type="ECO:0000256" key="5">
    <source>
        <dbReference type="SAM" id="Coils"/>
    </source>
</evidence>
<dbReference type="Pfam" id="PF17406">
    <property type="entry name" value="Nrap_D5"/>
    <property type="match status" value="1"/>
</dbReference>
<dbReference type="InterPro" id="IPR035368">
    <property type="entry name" value="Nrap_D3"/>
</dbReference>
<dbReference type="Pfam" id="PF17403">
    <property type="entry name" value="Nrap_D2"/>
    <property type="match status" value="1"/>
</dbReference>
<feature type="transmembrane region" description="Helical" evidence="6">
    <location>
        <begin position="1218"/>
        <end position="1241"/>
    </location>
</feature>
<dbReference type="GO" id="GO:0006364">
    <property type="term" value="P:rRNA processing"/>
    <property type="evidence" value="ECO:0007669"/>
    <property type="project" value="TreeGrafter"/>
</dbReference>
<gene>
    <name evidence="13" type="ORF">PHPALM_5929</name>
</gene>
<evidence type="ECO:0000259" key="10">
    <source>
        <dbReference type="Pfam" id="PF17405"/>
    </source>
</evidence>
<dbReference type="Pfam" id="PF17405">
    <property type="entry name" value="Nrap_D4"/>
    <property type="match status" value="1"/>
</dbReference>
<dbReference type="FunFam" id="1.10.1410.10:FF:000005">
    <property type="entry name" value="Nucleolar protein 6"/>
    <property type="match status" value="1"/>
</dbReference>
<dbReference type="InterPro" id="IPR035367">
    <property type="entry name" value="Nrap_D2"/>
</dbReference>
<feature type="domain" description="Nrap protein" evidence="8">
    <location>
        <begin position="285"/>
        <end position="428"/>
    </location>
</feature>
<dbReference type="InterPro" id="IPR035082">
    <property type="entry name" value="Nrap_D1"/>
</dbReference>
<comment type="similarity">
    <text evidence="2">Belongs to the NRAP family.</text>
</comment>
<dbReference type="PANTHER" id="PTHR17972:SF0">
    <property type="entry name" value="NUCLEOLAR PROTEIN 6"/>
    <property type="match status" value="1"/>
</dbReference>
<dbReference type="InterPro" id="IPR035370">
    <property type="entry name" value="Nrap_D5"/>
</dbReference>
<evidence type="ECO:0000259" key="12">
    <source>
        <dbReference type="Pfam" id="PF17407"/>
    </source>
</evidence>
<feature type="domain" description="Nrap protein" evidence="7">
    <location>
        <begin position="136"/>
        <end position="281"/>
    </location>
</feature>
<comment type="subcellular location">
    <subcellularLocation>
        <location evidence="1">Nucleus</location>
        <location evidence="1">Nucleolus</location>
    </subcellularLocation>
</comment>
<keyword evidence="6" id="KW-0472">Membrane</keyword>
<feature type="transmembrane region" description="Helical" evidence="6">
    <location>
        <begin position="1166"/>
        <end position="1197"/>
    </location>
</feature>
<dbReference type="GO" id="GO:0006409">
    <property type="term" value="P:tRNA export from nucleus"/>
    <property type="evidence" value="ECO:0007669"/>
    <property type="project" value="TreeGrafter"/>
</dbReference>
<sequence>MASSDLRKALSKYALPSANELRHLRAADPTTSYRSSFFRLQIDELLAATGRKPSAKAAAGLQKLLFQVKEILQNLQDQQVTQDALQAQGLLVRNHVKRKEIVLPFQRPSRLDVVGSYILQTMAYAKKSEEYGVLTVDVAVEMPQECFLPKDFGNYRYFDKRNLYLGVLVAELQGYRDLFQDVTLQTWHGEVEKPVAMLKVNSTFLNENGMKGTKVCVRVIPVVTPELFKLAKLAPSRNNVKHEANMTEEEMKQCRTPMYNNSILEDMMVRQHTRELHAALKEAPQFAEACILAKVWLRQRVFHKAMDSINDFLVSMLLLYLYQKKRINAQTPSDQMFKVLVQFIAVHKLENEPLQFPPAEGAVVLTTEGMQTFRKSFDLVFLDSSGRLNLFGRVTRSAWKELQNAATESVKLVQHCTMDDFRSLFIQKNEFWTRYDQYYWFPAPAPVDDADEETYTVEEKRMINDTGLQRFWLRKLESVLSRALTDRVSLVRPITENSEEWGMQDSSLPMGRKIAIGLRINPDTAQRIVDKGPCADDKVASTQFRQFWCGKSELRRFKDGAIIEAVVWDGISTENRHRVLDAIVNFIVPAHCPHLTSSQIKTSNSALYSALDVEEPAGLKKSKASNASFESTMNSVSKLWVIFNNFAKTLRDLDSLPLKVSDVLPVHPAFRYTSLFSVQPHPLAYSKGEKMDAAPMAHVNTVLEPLVLHLKFERSSAWPNEKKALMHAKTGFYVHIGHELQSRLNLRCEVAKDCVDVFMSGYVFRLIIRSEKELSVVTGAAGVKKLALVHSPEYVTVKREADYLSKHASTVHALHTKNTSYGPTVRLVQRWLADKALSNVLPIEAVELLVADVFLTTASTSAPHSVLSSFLRFLKTVSSFDWQNMPFIVDLNSSLDDDKRREILKRFEASTTSPTTHPAMFIAADYEDVDCLSSWTRFTPDKVVVQRLISLAQASYGVLVSWLASGASSSGWKTAFASSKMEFDAMLQLATENLPTKRIRVDGDKKHPFVAPVYKNMDMTAVPVMIGFDPVHELLQDLQRSFGHLAFFFVNSVDTTEILITWKPQAFLPTKFRAITANYQTPLPDATEDDDSTRCYAVPNIFEVLSDMQSISHGMVIGVALQPFENPKPKRIKMEKVQVYMDKWAKDLEKFPVLQSAQDATGVEKLYLVAGGAALLLLLLLVGFGAGLICNVVGFVYPAFCSFKAIETDDKKDDVQWLTYWVVYACFNIVEIFADFLLYWIPFYYAFKLGFLLWLFMPSTLGASFLYMHFLAPFLKSQESRIDRAMKEAVSSSGAVISDISGVARDIGKDVSKAVASKIVDNAAK</sequence>
<dbReference type="PANTHER" id="PTHR17972">
    <property type="entry name" value="NUCLEOLAR RNA-ASSOCIATED PROTEIN"/>
    <property type="match status" value="1"/>
</dbReference>
<keyword evidence="3" id="KW-0694">RNA-binding</keyword>
<keyword evidence="6" id="KW-0812">Transmembrane</keyword>
<dbReference type="Pfam" id="PF17404">
    <property type="entry name" value="Nrap_D3"/>
    <property type="match status" value="1"/>
</dbReference>
<feature type="transmembrane region" description="Helical" evidence="6">
    <location>
        <begin position="1253"/>
        <end position="1275"/>
    </location>
</feature>
<dbReference type="Proteomes" id="UP000237271">
    <property type="component" value="Unassembled WGS sequence"/>
</dbReference>
<feature type="domain" description="Nrap protein" evidence="12">
    <location>
        <begin position="982"/>
        <end position="1116"/>
    </location>
</feature>
<dbReference type="Pfam" id="PF17407">
    <property type="entry name" value="Nrap_D6"/>
    <property type="match status" value="1"/>
</dbReference>
<name>A0A2P4YG85_9STRA</name>
<feature type="coiled-coil region" evidence="5">
    <location>
        <begin position="58"/>
        <end position="88"/>
    </location>
</feature>
<dbReference type="InterPro" id="IPR004345">
    <property type="entry name" value="TB2_DP1_HVA22"/>
</dbReference>
<dbReference type="Gene3D" id="1.10.1410.10">
    <property type="match status" value="1"/>
</dbReference>
<evidence type="ECO:0000256" key="6">
    <source>
        <dbReference type="SAM" id="Phobius"/>
    </source>
</evidence>
<feature type="domain" description="Nrap protein" evidence="9">
    <location>
        <begin position="432"/>
        <end position="592"/>
    </location>
</feature>
<evidence type="ECO:0000259" key="8">
    <source>
        <dbReference type="Pfam" id="PF17403"/>
    </source>
</evidence>
<evidence type="ECO:0000256" key="3">
    <source>
        <dbReference type="ARBA" id="ARBA00022884"/>
    </source>
</evidence>